<comment type="caution">
    <text evidence="2">The sequence shown here is derived from an EMBL/GenBank/DDBJ whole genome shotgun (WGS) entry which is preliminary data.</text>
</comment>
<gene>
    <name evidence="2" type="ORF">AK812_SmicGene21683</name>
</gene>
<accession>A0A1Q9DLR2</accession>
<name>A0A1Q9DLR2_SYMMI</name>
<dbReference type="Proteomes" id="UP000186817">
    <property type="component" value="Unassembled WGS sequence"/>
</dbReference>
<evidence type="ECO:0000313" key="2">
    <source>
        <dbReference type="EMBL" id="OLP96112.1"/>
    </source>
</evidence>
<keyword evidence="3" id="KW-1185">Reference proteome</keyword>
<organism evidence="2 3">
    <name type="scientific">Symbiodinium microadriaticum</name>
    <name type="common">Dinoflagellate</name>
    <name type="synonym">Zooxanthella microadriatica</name>
    <dbReference type="NCBI Taxonomy" id="2951"/>
    <lineage>
        <taxon>Eukaryota</taxon>
        <taxon>Sar</taxon>
        <taxon>Alveolata</taxon>
        <taxon>Dinophyceae</taxon>
        <taxon>Suessiales</taxon>
        <taxon>Symbiodiniaceae</taxon>
        <taxon>Symbiodinium</taxon>
    </lineage>
</organism>
<proteinExistence type="predicted"/>
<reference evidence="2 3" key="1">
    <citation type="submission" date="2016-02" db="EMBL/GenBank/DDBJ databases">
        <title>Genome analysis of coral dinoflagellate symbionts highlights evolutionary adaptations to a symbiotic lifestyle.</title>
        <authorList>
            <person name="Aranda M."/>
            <person name="Li Y."/>
            <person name="Liew Y.J."/>
            <person name="Baumgarten S."/>
            <person name="Simakov O."/>
            <person name="Wilson M."/>
            <person name="Piel J."/>
            <person name="Ashoor H."/>
            <person name="Bougouffa S."/>
            <person name="Bajic V.B."/>
            <person name="Ryu T."/>
            <person name="Ravasi T."/>
            <person name="Bayer T."/>
            <person name="Micklem G."/>
            <person name="Kim H."/>
            <person name="Bhak J."/>
            <person name="Lajeunesse T.C."/>
            <person name="Voolstra C.R."/>
        </authorList>
    </citation>
    <scope>NUCLEOTIDE SEQUENCE [LARGE SCALE GENOMIC DNA]</scope>
    <source>
        <strain evidence="2 3">CCMP2467</strain>
    </source>
</reference>
<feature type="compositionally biased region" description="Basic and acidic residues" evidence="1">
    <location>
        <begin position="241"/>
        <end position="253"/>
    </location>
</feature>
<feature type="region of interest" description="Disordered" evidence="1">
    <location>
        <begin position="225"/>
        <end position="253"/>
    </location>
</feature>
<protein>
    <submittedName>
        <fullName evidence="2">Uncharacterized protein</fullName>
    </submittedName>
</protein>
<evidence type="ECO:0000256" key="1">
    <source>
        <dbReference type="SAM" id="MobiDB-lite"/>
    </source>
</evidence>
<sequence length="253" mass="28381">METPSVNMSAYTGMPWAISVSWVIDQGWRGMLVCFAIENCAKLFKTKYLATLRRRFEVCLPFFRIEIQKHCLSELFPQIRQRVWIRGLRLDCVPPCPGLPPALTSADLGGKIVLSDLLDAGAAPLNPGKLGKGMQCNLAAYWSKIVSDVEAGKAGTVAVLQLDRNPLLEFSSKVFYDMLPPLRTGGPKLFLLLCEDVSSNLEWYRHSLHRFATIEVMQDKRAMNARISSRKRGKQPGNAQEDAHSYHHPDHNA</sequence>
<dbReference type="AlphaFoldDB" id="A0A1Q9DLR2"/>
<evidence type="ECO:0000313" key="3">
    <source>
        <dbReference type="Proteomes" id="UP000186817"/>
    </source>
</evidence>
<dbReference type="EMBL" id="LSRX01000479">
    <property type="protein sequence ID" value="OLP96112.1"/>
    <property type="molecule type" value="Genomic_DNA"/>
</dbReference>